<reference evidence="2 3" key="1">
    <citation type="submission" date="2021-03" db="EMBL/GenBank/DDBJ databases">
        <title>Assistant Professor.</title>
        <authorList>
            <person name="Huq M.A."/>
        </authorList>
    </citation>
    <scope>NUCLEOTIDE SEQUENCE [LARGE SCALE GENOMIC DNA]</scope>
    <source>
        <strain evidence="2 3">MAH-29</strain>
    </source>
</reference>
<dbReference type="InterPro" id="IPR032186">
    <property type="entry name" value="DUF5018"/>
</dbReference>
<evidence type="ECO:0000313" key="2">
    <source>
        <dbReference type="EMBL" id="MBO9198730.1"/>
    </source>
</evidence>
<dbReference type="Pfam" id="PF16410">
    <property type="entry name" value="DUF5018"/>
    <property type="match status" value="1"/>
</dbReference>
<gene>
    <name evidence="2" type="ORF">J7I42_00555</name>
</gene>
<evidence type="ECO:0000313" key="3">
    <source>
        <dbReference type="Proteomes" id="UP000677244"/>
    </source>
</evidence>
<keyword evidence="3" id="KW-1185">Reference proteome</keyword>
<organism evidence="2 3">
    <name type="scientific">Niastella soli</name>
    <dbReference type="NCBI Taxonomy" id="2821487"/>
    <lineage>
        <taxon>Bacteria</taxon>
        <taxon>Pseudomonadati</taxon>
        <taxon>Bacteroidota</taxon>
        <taxon>Chitinophagia</taxon>
        <taxon>Chitinophagales</taxon>
        <taxon>Chitinophagaceae</taxon>
        <taxon>Niastella</taxon>
    </lineage>
</organism>
<dbReference type="InterPro" id="IPR036322">
    <property type="entry name" value="WD40_repeat_dom_sf"/>
</dbReference>
<feature type="domain" description="DUF5018" evidence="1">
    <location>
        <begin position="56"/>
        <end position="360"/>
    </location>
</feature>
<proteinExistence type="predicted"/>
<dbReference type="Proteomes" id="UP000677244">
    <property type="component" value="Unassembled WGS sequence"/>
</dbReference>
<comment type="caution">
    <text evidence="2">The sequence shown here is derived from an EMBL/GenBank/DDBJ whole genome shotgun (WGS) entry which is preliminary data.</text>
</comment>
<accession>A0ABS3YMR0</accession>
<dbReference type="Gene3D" id="2.60.40.2340">
    <property type="match status" value="1"/>
</dbReference>
<dbReference type="RefSeq" id="WP_209136814.1">
    <property type="nucleotide sequence ID" value="NZ_JAGHKO010000001.1"/>
</dbReference>
<protein>
    <submittedName>
        <fullName evidence="2">DUF5018 domain-containing protein</fullName>
    </submittedName>
</protein>
<evidence type="ECO:0000259" key="1">
    <source>
        <dbReference type="Pfam" id="PF16410"/>
    </source>
</evidence>
<dbReference type="SUPFAM" id="SSF50978">
    <property type="entry name" value="WD40 repeat-like"/>
    <property type="match status" value="1"/>
</dbReference>
<sequence length="560" mass="60031">MKNLLNYILITATAAAVASSCRKVDAVPRSNGNAISDMFVTLEGYGKDRLFEPRFSNDTIYFDVPFFYTEDSENATDIKRLIVRATIPTDAQLSPSIGEPMDLTNPVKLQVTSGEGAVSSYVLAARQVADTKLRKATITFTENGAKQQIDAIVNNATNEAIFYVVPGTNVSSVSIATTMSPHSKGSIADGTVLNLTQPVPFTVTGVDGSSRTYTLKAVEPVKLNYGVGISRMLWRKSAAELTGFATNDVNRAMAISGNYLAVVVSNTPSTYKIYNRKTGDYVQDMTVPPGSLRSFAIANDTAGHILVSSYAAKNGVFYIYQYNNAFDAAPVKLIQWTNNNPASIAGDGGVGRRVNVYGDVTKNAVIAATAGVSNVVYTWKISNGVLVSNTPTVQIYSSMTGTWSFYAEAQPTGTTGNPDYFINYPAEIALVNGSSNSRSVAFTTEASVVGTLHLAMDYFPFNNANFLAVSTFKNVNSTKAGLSLFDVTKASNIGLTSNAAGFNSFRVFASDDANDLTAASNGNGVADVCWVYNDDRERVCVYMMLTNGGIVGYEFTKYAP</sequence>
<name>A0ABS3YMR0_9BACT</name>
<dbReference type="PROSITE" id="PS51257">
    <property type="entry name" value="PROKAR_LIPOPROTEIN"/>
    <property type="match status" value="1"/>
</dbReference>
<dbReference type="EMBL" id="JAGHKO010000001">
    <property type="protein sequence ID" value="MBO9198730.1"/>
    <property type="molecule type" value="Genomic_DNA"/>
</dbReference>